<evidence type="ECO:0000313" key="4">
    <source>
        <dbReference type="EnsemblMetazoa" id="CapteP193018"/>
    </source>
</evidence>
<name>R7TMG1_CAPTE</name>
<dbReference type="EMBL" id="KB293381">
    <property type="protein sequence ID" value="ELU16025.1"/>
    <property type="molecule type" value="Genomic_DNA"/>
</dbReference>
<feature type="compositionally biased region" description="Basic residues" evidence="1">
    <location>
        <begin position="42"/>
        <end position="84"/>
    </location>
</feature>
<reference evidence="2 5" key="2">
    <citation type="journal article" date="2013" name="Nature">
        <title>Insights into bilaterian evolution from three spiralian genomes.</title>
        <authorList>
            <person name="Simakov O."/>
            <person name="Marletaz F."/>
            <person name="Cho S.J."/>
            <person name="Edsinger-Gonzales E."/>
            <person name="Havlak P."/>
            <person name="Hellsten U."/>
            <person name="Kuo D.H."/>
            <person name="Larsson T."/>
            <person name="Lv J."/>
            <person name="Arendt D."/>
            <person name="Savage R."/>
            <person name="Osoegawa K."/>
            <person name="de Jong P."/>
            <person name="Grimwood J."/>
            <person name="Chapman J.A."/>
            <person name="Shapiro H."/>
            <person name="Aerts A."/>
            <person name="Otillar R.P."/>
            <person name="Terry A.Y."/>
            <person name="Boore J.L."/>
            <person name="Grigoriev I.V."/>
            <person name="Lindberg D.R."/>
            <person name="Seaver E.C."/>
            <person name="Weisblat D.A."/>
            <person name="Putnam N.H."/>
            <person name="Rokhsar D.S."/>
        </authorList>
    </citation>
    <scope>NUCLEOTIDE SEQUENCE</scope>
    <source>
        <strain evidence="2 5">I ESC-2004</strain>
    </source>
</reference>
<dbReference type="EMBL" id="KB310189">
    <property type="protein sequence ID" value="ELT92275.1"/>
    <property type="molecule type" value="Genomic_DNA"/>
</dbReference>
<feature type="region of interest" description="Disordered" evidence="1">
    <location>
        <begin position="37"/>
        <end position="93"/>
    </location>
</feature>
<sequence>MDVYSCILYPKGVILCHSLYRVILDLNIIQNRCDETLSMGSGKKKEKERKKKGKRKEKERKKKGKRKEKKKGKRKEKERKKKGNVKTTTKDFVVCRDLEQEEEEEKEEKP</sequence>
<organism evidence="2">
    <name type="scientific">Capitella teleta</name>
    <name type="common">Polychaete worm</name>
    <dbReference type="NCBI Taxonomy" id="283909"/>
    <lineage>
        <taxon>Eukaryota</taxon>
        <taxon>Metazoa</taxon>
        <taxon>Spiralia</taxon>
        <taxon>Lophotrochozoa</taxon>
        <taxon>Annelida</taxon>
        <taxon>Polychaeta</taxon>
        <taxon>Sedentaria</taxon>
        <taxon>Scolecida</taxon>
        <taxon>Capitellidae</taxon>
        <taxon>Capitella</taxon>
    </lineage>
</organism>
<protein>
    <submittedName>
        <fullName evidence="2 4">Uncharacterized protein</fullName>
    </submittedName>
</protein>
<gene>
    <name evidence="3" type="ORF">CAPTEDRAFT_193018</name>
    <name evidence="2" type="ORF">CAPTEDRAFT_197072</name>
</gene>
<dbReference type="HOGENOM" id="CLU_2173364_0_0_1"/>
<dbReference type="EMBL" id="AMQN01013397">
    <property type="status" value="NOT_ANNOTATED_CDS"/>
    <property type="molecule type" value="Genomic_DNA"/>
</dbReference>
<reference evidence="5" key="1">
    <citation type="submission" date="2012-12" db="EMBL/GenBank/DDBJ databases">
        <authorList>
            <person name="Hellsten U."/>
            <person name="Grimwood J."/>
            <person name="Chapman J.A."/>
            <person name="Shapiro H."/>
            <person name="Aerts A."/>
            <person name="Otillar R.P."/>
            <person name="Terry A.Y."/>
            <person name="Boore J.L."/>
            <person name="Simakov O."/>
            <person name="Marletaz F."/>
            <person name="Cho S.-J."/>
            <person name="Edsinger-Gonzales E."/>
            <person name="Havlak P."/>
            <person name="Kuo D.-H."/>
            <person name="Larsson T."/>
            <person name="Lv J."/>
            <person name="Arendt D."/>
            <person name="Savage R."/>
            <person name="Osoegawa K."/>
            <person name="de Jong P."/>
            <person name="Lindberg D.R."/>
            <person name="Seaver E.C."/>
            <person name="Weisblat D.A."/>
            <person name="Putnam N.H."/>
            <person name="Grigoriev I.V."/>
            <person name="Rokhsar D.S."/>
        </authorList>
    </citation>
    <scope>NUCLEOTIDE SEQUENCE</scope>
    <source>
        <strain evidence="5">I ESC-2004</strain>
    </source>
</reference>
<evidence type="ECO:0000313" key="2">
    <source>
        <dbReference type="EMBL" id="ELT92275.1"/>
    </source>
</evidence>
<keyword evidence="5" id="KW-1185">Reference proteome</keyword>
<evidence type="ECO:0000313" key="5">
    <source>
        <dbReference type="Proteomes" id="UP000014760"/>
    </source>
</evidence>
<dbReference type="EnsemblMetazoa" id="CapteT193018">
    <property type="protein sequence ID" value="CapteP193018"/>
    <property type="gene ID" value="CapteG193018"/>
</dbReference>
<dbReference type="Proteomes" id="UP000014760">
    <property type="component" value="Unassembled WGS sequence"/>
</dbReference>
<proteinExistence type="predicted"/>
<dbReference type="AlphaFoldDB" id="R7TMG1"/>
<reference evidence="4" key="3">
    <citation type="submission" date="2015-06" db="UniProtKB">
        <authorList>
            <consortium name="EnsemblMetazoa"/>
        </authorList>
    </citation>
    <scope>IDENTIFICATION</scope>
</reference>
<accession>R7TMG1</accession>
<evidence type="ECO:0000313" key="3">
    <source>
        <dbReference type="EMBL" id="ELU16025.1"/>
    </source>
</evidence>
<dbReference type="EnsemblMetazoa" id="CapteT197072">
    <property type="protein sequence ID" value="CapteP197072"/>
    <property type="gene ID" value="CapteG197072"/>
</dbReference>
<dbReference type="EMBL" id="AMQN01017669">
    <property type="status" value="NOT_ANNOTATED_CDS"/>
    <property type="molecule type" value="Genomic_DNA"/>
</dbReference>
<evidence type="ECO:0000256" key="1">
    <source>
        <dbReference type="SAM" id="MobiDB-lite"/>
    </source>
</evidence>